<evidence type="ECO:0000256" key="4">
    <source>
        <dbReference type="ARBA" id="ARBA00017144"/>
    </source>
</evidence>
<dbReference type="CDD" id="cd01672">
    <property type="entry name" value="TMPK"/>
    <property type="match status" value="1"/>
</dbReference>
<evidence type="ECO:0000256" key="2">
    <source>
        <dbReference type="ARBA" id="ARBA00009776"/>
    </source>
</evidence>
<dbReference type="OrthoDB" id="425602at2759"/>
<evidence type="ECO:0000256" key="5">
    <source>
        <dbReference type="ARBA" id="ARBA00022679"/>
    </source>
</evidence>
<dbReference type="GO" id="GO:0005829">
    <property type="term" value="C:cytosol"/>
    <property type="evidence" value="ECO:0007669"/>
    <property type="project" value="TreeGrafter"/>
</dbReference>
<evidence type="ECO:0000256" key="7">
    <source>
        <dbReference type="ARBA" id="ARBA00022741"/>
    </source>
</evidence>
<proteinExistence type="inferred from homology"/>
<dbReference type="STRING" id="578459.A0A194S5D6"/>
<dbReference type="SUPFAM" id="SSF52540">
    <property type="entry name" value="P-loop containing nucleoside triphosphate hydrolases"/>
    <property type="match status" value="1"/>
</dbReference>
<dbReference type="EMBL" id="KQ474077">
    <property type="protein sequence ID" value="KPV75725.1"/>
    <property type="molecule type" value="Genomic_DNA"/>
</dbReference>
<evidence type="ECO:0000313" key="11">
    <source>
        <dbReference type="EMBL" id="KPV75725.1"/>
    </source>
</evidence>
<dbReference type="RefSeq" id="XP_018271774.1">
    <property type="nucleotide sequence ID" value="XM_018415118.1"/>
</dbReference>
<dbReference type="InterPro" id="IPR027417">
    <property type="entry name" value="P-loop_NTPase"/>
</dbReference>
<evidence type="ECO:0000256" key="9">
    <source>
        <dbReference type="ARBA" id="ARBA00022840"/>
    </source>
</evidence>
<evidence type="ECO:0000256" key="8">
    <source>
        <dbReference type="ARBA" id="ARBA00022777"/>
    </source>
</evidence>
<comment type="similarity">
    <text evidence="2">Belongs to the thymidylate kinase family.</text>
</comment>
<dbReference type="Pfam" id="PF02223">
    <property type="entry name" value="Thymidylate_kin"/>
    <property type="match status" value="1"/>
</dbReference>
<keyword evidence="8" id="KW-0418">Kinase</keyword>
<reference evidence="11 12" key="1">
    <citation type="journal article" date="2015" name="Front. Microbiol.">
        <title>Genome sequence of the plant growth promoting endophytic yeast Rhodotorula graminis WP1.</title>
        <authorList>
            <person name="Firrincieli A."/>
            <person name="Otillar R."/>
            <person name="Salamov A."/>
            <person name="Schmutz J."/>
            <person name="Khan Z."/>
            <person name="Redman R.S."/>
            <person name="Fleck N.D."/>
            <person name="Lindquist E."/>
            <person name="Grigoriev I.V."/>
            <person name="Doty S.L."/>
        </authorList>
    </citation>
    <scope>NUCLEOTIDE SEQUENCE [LARGE SCALE GENOMIC DNA]</scope>
    <source>
        <strain evidence="11 12">WP1</strain>
    </source>
</reference>
<evidence type="ECO:0000313" key="12">
    <source>
        <dbReference type="Proteomes" id="UP000053890"/>
    </source>
</evidence>
<dbReference type="GO" id="GO:0004550">
    <property type="term" value="F:nucleoside diphosphate kinase activity"/>
    <property type="evidence" value="ECO:0007669"/>
    <property type="project" value="TreeGrafter"/>
</dbReference>
<dbReference type="InterPro" id="IPR018094">
    <property type="entry name" value="Thymidylate_kinase"/>
</dbReference>
<dbReference type="GeneID" id="28975566"/>
<dbReference type="PANTHER" id="PTHR10344">
    <property type="entry name" value="THYMIDYLATE KINASE"/>
    <property type="match status" value="1"/>
</dbReference>
<gene>
    <name evidence="11" type="ORF">RHOBADRAFT_48290</name>
</gene>
<protein>
    <recommendedName>
        <fullName evidence="4">Thymidylate kinase</fullName>
        <ecNumber evidence="3">2.7.4.9</ecNumber>
    </recommendedName>
</protein>
<keyword evidence="6" id="KW-0545">Nucleotide biosynthesis</keyword>
<evidence type="ECO:0000256" key="1">
    <source>
        <dbReference type="ARBA" id="ARBA00004992"/>
    </source>
</evidence>
<organism evidence="11 12">
    <name type="scientific">Rhodotorula graminis (strain WP1)</name>
    <dbReference type="NCBI Taxonomy" id="578459"/>
    <lineage>
        <taxon>Eukaryota</taxon>
        <taxon>Fungi</taxon>
        <taxon>Dikarya</taxon>
        <taxon>Basidiomycota</taxon>
        <taxon>Pucciniomycotina</taxon>
        <taxon>Microbotryomycetes</taxon>
        <taxon>Sporidiobolales</taxon>
        <taxon>Sporidiobolaceae</taxon>
        <taxon>Rhodotorula</taxon>
    </lineage>
</organism>
<dbReference type="Gene3D" id="3.40.50.300">
    <property type="entry name" value="P-loop containing nucleotide triphosphate hydrolases"/>
    <property type="match status" value="1"/>
</dbReference>
<comment type="pathway">
    <text evidence="1">Pyrimidine metabolism; dTTP biosynthesis.</text>
</comment>
<dbReference type="Proteomes" id="UP000053890">
    <property type="component" value="Unassembled WGS sequence"/>
</dbReference>
<dbReference type="FunFam" id="3.40.50.300:FF:000679">
    <property type="entry name" value="Thymidylate kinase"/>
    <property type="match status" value="1"/>
</dbReference>
<dbReference type="GO" id="GO:0005524">
    <property type="term" value="F:ATP binding"/>
    <property type="evidence" value="ECO:0007669"/>
    <property type="project" value="UniProtKB-KW"/>
</dbReference>
<keyword evidence="5" id="KW-0808">Transferase</keyword>
<dbReference type="PROSITE" id="PS01331">
    <property type="entry name" value="THYMIDYLATE_KINASE"/>
    <property type="match status" value="1"/>
</dbReference>
<keyword evidence="12" id="KW-1185">Reference proteome</keyword>
<evidence type="ECO:0000256" key="6">
    <source>
        <dbReference type="ARBA" id="ARBA00022727"/>
    </source>
</evidence>
<dbReference type="NCBIfam" id="TIGR00041">
    <property type="entry name" value="DTMP_kinase"/>
    <property type="match status" value="1"/>
</dbReference>
<dbReference type="GO" id="GO:0004798">
    <property type="term" value="F:dTMP kinase activity"/>
    <property type="evidence" value="ECO:0007669"/>
    <property type="project" value="UniProtKB-EC"/>
</dbReference>
<dbReference type="PANTHER" id="PTHR10344:SF1">
    <property type="entry name" value="THYMIDYLATE KINASE"/>
    <property type="match status" value="1"/>
</dbReference>
<dbReference type="AlphaFoldDB" id="A0A194S5D6"/>
<dbReference type="GO" id="GO:0006227">
    <property type="term" value="P:dUDP biosynthetic process"/>
    <property type="evidence" value="ECO:0007669"/>
    <property type="project" value="TreeGrafter"/>
</dbReference>
<accession>A0A194S5D6</accession>
<dbReference type="InterPro" id="IPR018095">
    <property type="entry name" value="Thymidylate_kin_CS"/>
</dbReference>
<name>A0A194S5D6_RHOGW</name>
<sequence>MSSSTSPTHGTAEPPAKRPRRGAFVVFEGLDRSGKSTQVARLVDALNAAGTKAVAARFPDRTLTTGKMIDSYLSQKADLDDRAIHLLFSANRWERANQILRDLESGTTVVCDRYAFSGIAFSVVKGLSPTWCRAPDVGLPAPDLVLFLRISPSAAQTRGGFGNERYETREIQLGVEREFAALAESVERGVWRNVDADRGVESVAEEVWDRVGEVLKGPRCEREVARLWEGVDDEQEPARAQ</sequence>
<dbReference type="GO" id="GO:0006233">
    <property type="term" value="P:dTDP biosynthetic process"/>
    <property type="evidence" value="ECO:0007669"/>
    <property type="project" value="InterPro"/>
</dbReference>
<dbReference type="InterPro" id="IPR039430">
    <property type="entry name" value="Thymidylate_kin-like_dom"/>
</dbReference>
<dbReference type="GO" id="GO:0006235">
    <property type="term" value="P:dTTP biosynthetic process"/>
    <property type="evidence" value="ECO:0007669"/>
    <property type="project" value="TreeGrafter"/>
</dbReference>
<keyword evidence="7" id="KW-0547">Nucleotide-binding</keyword>
<evidence type="ECO:0000259" key="10">
    <source>
        <dbReference type="Pfam" id="PF02223"/>
    </source>
</evidence>
<keyword evidence="9" id="KW-0067">ATP-binding</keyword>
<evidence type="ECO:0000256" key="3">
    <source>
        <dbReference type="ARBA" id="ARBA00012980"/>
    </source>
</evidence>
<dbReference type="HAMAP" id="MF_00165">
    <property type="entry name" value="Thymidylate_kinase"/>
    <property type="match status" value="1"/>
</dbReference>
<dbReference type="OMA" id="ANRWECA"/>
<feature type="domain" description="Thymidylate kinase-like" evidence="10">
    <location>
        <begin position="27"/>
        <end position="206"/>
    </location>
</feature>
<dbReference type="GO" id="GO:0005634">
    <property type="term" value="C:nucleus"/>
    <property type="evidence" value="ECO:0007669"/>
    <property type="project" value="TreeGrafter"/>
</dbReference>
<dbReference type="EC" id="2.7.4.9" evidence="3"/>